<keyword evidence="1" id="KW-0732">Signal</keyword>
<name>N9KMG0_9GAMM</name>
<comment type="caution">
    <text evidence="2">The sequence shown here is derived from an EMBL/GenBank/DDBJ whole genome shotgun (WGS) entry which is preliminary data.</text>
</comment>
<keyword evidence="3" id="KW-1185">Reference proteome</keyword>
<reference evidence="2 3" key="1">
    <citation type="submission" date="2013-02" db="EMBL/GenBank/DDBJ databases">
        <title>The Genome Sequence of Acinetobacter sp. NIPH 713.</title>
        <authorList>
            <consortium name="The Broad Institute Genome Sequencing Platform"/>
            <consortium name="The Broad Institute Genome Sequencing Center for Infectious Disease"/>
            <person name="Cerqueira G."/>
            <person name="Feldgarden M."/>
            <person name="Courvalin P."/>
            <person name="Perichon B."/>
            <person name="Grillot-Courvalin C."/>
            <person name="Clermont D."/>
            <person name="Rocha E."/>
            <person name="Yoon E.-J."/>
            <person name="Nemec A."/>
            <person name="Walker B."/>
            <person name="Young S.K."/>
            <person name="Zeng Q."/>
            <person name="Gargeya S."/>
            <person name="Fitzgerald M."/>
            <person name="Haas B."/>
            <person name="Abouelleil A."/>
            <person name="Alvarado L."/>
            <person name="Arachchi H.M."/>
            <person name="Berlin A.M."/>
            <person name="Chapman S.B."/>
            <person name="Dewar J."/>
            <person name="Goldberg J."/>
            <person name="Griggs A."/>
            <person name="Gujja S."/>
            <person name="Hansen M."/>
            <person name="Howarth C."/>
            <person name="Imamovic A."/>
            <person name="Larimer J."/>
            <person name="McCowan C."/>
            <person name="Murphy C."/>
            <person name="Neiman D."/>
            <person name="Pearson M."/>
            <person name="Priest M."/>
            <person name="Roberts A."/>
            <person name="Saif S."/>
            <person name="Shea T."/>
            <person name="Sisk P."/>
            <person name="Sykes S."/>
            <person name="Wortman J."/>
            <person name="Nusbaum C."/>
            <person name="Birren B."/>
        </authorList>
    </citation>
    <scope>NUCLEOTIDE SEQUENCE [LARGE SCALE GENOMIC DNA]</scope>
    <source>
        <strain evidence="2 3">NIPH 713</strain>
    </source>
</reference>
<dbReference type="RefSeq" id="WP_005173796.1">
    <property type="nucleotide sequence ID" value="NZ_KB850035.1"/>
</dbReference>
<feature type="chain" id="PRO_5004145262" description="DUF4468 domain-containing protein" evidence="1">
    <location>
        <begin position="20"/>
        <end position="178"/>
    </location>
</feature>
<evidence type="ECO:0008006" key="4">
    <source>
        <dbReference type="Google" id="ProtNLM"/>
    </source>
</evidence>
<sequence>MKKDIALLLLVFISVQAFAKENVCEKIWNNRQDNIEVIKIEKNNIPCTQIWEDVNKLEILKLIGLNPKDNQWMSTGECQVIEVDKNKYQVYYAYLKNDHSDIRIINDIKGNYFSYFRNLGHYDVFEDKFFPTEKANKNGVELSCPGLGDFEKLKSILNSYISSKKIDINKFSFEDLNK</sequence>
<evidence type="ECO:0000313" key="2">
    <source>
        <dbReference type="EMBL" id="ENW85267.1"/>
    </source>
</evidence>
<proteinExistence type="predicted"/>
<protein>
    <recommendedName>
        <fullName evidence="4">DUF4468 domain-containing protein</fullName>
    </recommendedName>
</protein>
<feature type="signal peptide" evidence="1">
    <location>
        <begin position="1"/>
        <end position="19"/>
    </location>
</feature>
<accession>N9KMG0</accession>
<dbReference type="PATRIC" id="fig|1217709.3.peg.2712"/>
<dbReference type="EMBL" id="APRJ01000015">
    <property type="protein sequence ID" value="ENW85267.1"/>
    <property type="molecule type" value="Genomic_DNA"/>
</dbReference>
<dbReference type="OrthoDB" id="6687776at2"/>
<dbReference type="AlphaFoldDB" id="N9KMG0"/>
<dbReference type="Proteomes" id="UP000023774">
    <property type="component" value="Unassembled WGS sequence"/>
</dbReference>
<dbReference type="HOGENOM" id="CLU_129674_0_0_6"/>
<evidence type="ECO:0000256" key="1">
    <source>
        <dbReference type="SAM" id="SignalP"/>
    </source>
</evidence>
<gene>
    <name evidence="2" type="ORF">F906_02796</name>
</gene>
<organism evidence="2 3">
    <name type="scientific">Acinetobacter pseudolwoffii</name>
    <dbReference type="NCBI Taxonomy" id="2053287"/>
    <lineage>
        <taxon>Bacteria</taxon>
        <taxon>Pseudomonadati</taxon>
        <taxon>Pseudomonadota</taxon>
        <taxon>Gammaproteobacteria</taxon>
        <taxon>Moraxellales</taxon>
        <taxon>Moraxellaceae</taxon>
        <taxon>Acinetobacter</taxon>
    </lineage>
</organism>
<evidence type="ECO:0000313" key="3">
    <source>
        <dbReference type="Proteomes" id="UP000023774"/>
    </source>
</evidence>